<name>A0A8J2UEA8_9BACT</name>
<organism evidence="3 4">
    <name type="scientific">Puia dinghuensis</name>
    <dbReference type="NCBI Taxonomy" id="1792502"/>
    <lineage>
        <taxon>Bacteria</taxon>
        <taxon>Pseudomonadati</taxon>
        <taxon>Bacteroidota</taxon>
        <taxon>Chitinophagia</taxon>
        <taxon>Chitinophagales</taxon>
        <taxon>Chitinophagaceae</taxon>
        <taxon>Puia</taxon>
    </lineage>
</organism>
<evidence type="ECO:0000313" key="4">
    <source>
        <dbReference type="Proteomes" id="UP000607559"/>
    </source>
</evidence>
<sequence>MYKIVFVALLFIARQGLAQTDTGTVVVHKDPRVDSLVQKQIDINELTSRESRRNVPGFRIQVMNSPDRNKVYAAKVKIYEEFPDFKPYLWYQAPNYKLKVGNFKTQEEADQALQQLSRLFPSGLFVIRDTIEIKL</sequence>
<comment type="caution">
    <text evidence="3">The sequence shown here is derived from an EMBL/GenBank/DDBJ whole genome shotgun (WGS) entry which is preliminary data.</text>
</comment>
<reference evidence="3" key="2">
    <citation type="submission" date="2020-09" db="EMBL/GenBank/DDBJ databases">
        <authorList>
            <person name="Sun Q."/>
            <person name="Zhou Y."/>
        </authorList>
    </citation>
    <scope>NUCLEOTIDE SEQUENCE</scope>
    <source>
        <strain evidence="3">CGMCC 1.15448</strain>
    </source>
</reference>
<dbReference type="Proteomes" id="UP000607559">
    <property type="component" value="Unassembled WGS sequence"/>
</dbReference>
<dbReference type="EMBL" id="BMJC01000003">
    <property type="protein sequence ID" value="GGB04754.1"/>
    <property type="molecule type" value="Genomic_DNA"/>
</dbReference>
<keyword evidence="1" id="KW-0732">Signal</keyword>
<dbReference type="InterPro" id="IPR036680">
    <property type="entry name" value="SPOR-like_sf"/>
</dbReference>
<dbReference type="InterPro" id="IPR007730">
    <property type="entry name" value="SPOR-like_dom"/>
</dbReference>
<evidence type="ECO:0000313" key="3">
    <source>
        <dbReference type="EMBL" id="GGB04754.1"/>
    </source>
</evidence>
<proteinExistence type="predicted"/>
<evidence type="ECO:0000256" key="1">
    <source>
        <dbReference type="SAM" id="SignalP"/>
    </source>
</evidence>
<feature type="domain" description="SPOR" evidence="2">
    <location>
        <begin position="52"/>
        <end position="129"/>
    </location>
</feature>
<gene>
    <name evidence="3" type="ORF">GCM10011511_30080</name>
</gene>
<protein>
    <recommendedName>
        <fullName evidence="2">SPOR domain-containing protein</fullName>
    </recommendedName>
</protein>
<feature type="signal peptide" evidence="1">
    <location>
        <begin position="1"/>
        <end position="18"/>
    </location>
</feature>
<reference evidence="3" key="1">
    <citation type="journal article" date="2014" name="Int. J. Syst. Evol. Microbiol.">
        <title>Complete genome sequence of Corynebacterium casei LMG S-19264T (=DSM 44701T), isolated from a smear-ripened cheese.</title>
        <authorList>
            <consortium name="US DOE Joint Genome Institute (JGI-PGF)"/>
            <person name="Walter F."/>
            <person name="Albersmeier A."/>
            <person name="Kalinowski J."/>
            <person name="Ruckert C."/>
        </authorList>
    </citation>
    <scope>NUCLEOTIDE SEQUENCE</scope>
    <source>
        <strain evidence="3">CGMCC 1.15448</strain>
    </source>
</reference>
<dbReference type="RefSeq" id="WP_188933061.1">
    <property type="nucleotide sequence ID" value="NZ_BMJC01000003.1"/>
</dbReference>
<evidence type="ECO:0000259" key="2">
    <source>
        <dbReference type="PROSITE" id="PS51724"/>
    </source>
</evidence>
<dbReference type="PROSITE" id="PS51724">
    <property type="entry name" value="SPOR"/>
    <property type="match status" value="1"/>
</dbReference>
<dbReference type="AlphaFoldDB" id="A0A8J2UEA8"/>
<feature type="chain" id="PRO_5035256447" description="SPOR domain-containing protein" evidence="1">
    <location>
        <begin position="19"/>
        <end position="135"/>
    </location>
</feature>
<dbReference type="GO" id="GO:0042834">
    <property type="term" value="F:peptidoglycan binding"/>
    <property type="evidence" value="ECO:0007669"/>
    <property type="project" value="InterPro"/>
</dbReference>
<dbReference type="Gene3D" id="3.30.70.1070">
    <property type="entry name" value="Sporulation related repeat"/>
    <property type="match status" value="1"/>
</dbReference>
<dbReference type="SUPFAM" id="SSF110997">
    <property type="entry name" value="Sporulation related repeat"/>
    <property type="match status" value="1"/>
</dbReference>
<accession>A0A8J2UEA8</accession>
<dbReference type="Pfam" id="PF05036">
    <property type="entry name" value="SPOR"/>
    <property type="match status" value="1"/>
</dbReference>
<keyword evidence="4" id="KW-1185">Reference proteome</keyword>